<accession>A0A0M6YE78</accession>
<keyword evidence="6 7" id="KW-0520">NAD</keyword>
<dbReference type="PIRSF" id="PIRSF000232">
    <property type="entry name" value="YdjA"/>
    <property type="match status" value="1"/>
</dbReference>
<sequence length="197" mass="21115">MPDIAPLTPRPDVVDFLRARRSRPAKTLRAPAPDRAALEPLLTAALRVPDHGKLEPWRLIVLEGAALNRLADVTRRLGAAQARDADKLPKNAAMFADAPLMVAVVACPVASDKIPEVEQTLSAGCVCLNLVTAALAAGWGANWLSGWMAYDRDWLNDGLSLAPTEWVAGFVVLGTETSVPPDRPRPDVAARTSWISA</sequence>
<protein>
    <recommendedName>
        <fullName evidence="7">Putative NAD(P)H nitroreductase</fullName>
        <ecNumber evidence="7">1.-.-.-</ecNumber>
    </recommendedName>
</protein>
<evidence type="ECO:0000259" key="9">
    <source>
        <dbReference type="Pfam" id="PF00881"/>
    </source>
</evidence>
<dbReference type="InterPro" id="IPR026021">
    <property type="entry name" value="YdjA-like"/>
</dbReference>
<feature type="binding site" evidence="8">
    <location>
        <position position="47"/>
    </location>
    <ligand>
        <name>FMN</name>
        <dbReference type="ChEBI" id="CHEBI:58210"/>
        <note>ligand shared between dimeric partners</note>
    </ligand>
</feature>
<evidence type="ECO:0000256" key="1">
    <source>
        <dbReference type="ARBA" id="ARBA00007118"/>
    </source>
</evidence>
<comment type="similarity">
    <text evidence="1 7">Belongs to the nitroreductase family.</text>
</comment>
<keyword evidence="2 7" id="KW-0285">Flavoprotein</keyword>
<dbReference type="EC" id="1.-.-.-" evidence="7"/>
<evidence type="ECO:0000256" key="6">
    <source>
        <dbReference type="ARBA" id="ARBA00023027"/>
    </source>
</evidence>
<dbReference type="PANTHER" id="PTHR43821:SF1">
    <property type="entry name" value="NAD(P)H NITROREDUCTASE YDJA-RELATED"/>
    <property type="match status" value="1"/>
</dbReference>
<organism evidence="10 11">
    <name type="scientific">Jannaschia donghaensis</name>
    <dbReference type="NCBI Taxonomy" id="420998"/>
    <lineage>
        <taxon>Bacteria</taxon>
        <taxon>Pseudomonadati</taxon>
        <taxon>Pseudomonadota</taxon>
        <taxon>Alphaproteobacteria</taxon>
        <taxon>Rhodobacterales</taxon>
        <taxon>Roseobacteraceae</taxon>
        <taxon>Jannaschia</taxon>
    </lineage>
</organism>
<keyword evidence="3 7" id="KW-0288">FMN</keyword>
<comment type="cofactor">
    <cofactor evidence="8">
        <name>FMN</name>
        <dbReference type="ChEBI" id="CHEBI:58210"/>
    </cofactor>
    <text evidence="8">Binds 1 FMN per subunit.</text>
</comment>
<keyword evidence="5 7" id="KW-0560">Oxidoreductase</keyword>
<dbReference type="OrthoDB" id="9804207at2"/>
<proteinExistence type="inferred from homology"/>
<dbReference type="STRING" id="420998.JDO7802_00246"/>
<dbReference type="InterPro" id="IPR029479">
    <property type="entry name" value="Nitroreductase"/>
</dbReference>
<dbReference type="AlphaFoldDB" id="A0A0M6YE78"/>
<keyword evidence="4 7" id="KW-0521">NADP</keyword>
<dbReference type="EMBL" id="CXSU01000005">
    <property type="protein sequence ID" value="CTQ48244.1"/>
    <property type="molecule type" value="Genomic_DNA"/>
</dbReference>
<dbReference type="Pfam" id="PF00881">
    <property type="entry name" value="Nitroreductase"/>
    <property type="match status" value="1"/>
</dbReference>
<feature type="binding site" description="in other chain" evidence="8">
    <location>
        <begin position="20"/>
        <end position="22"/>
    </location>
    <ligand>
        <name>FMN</name>
        <dbReference type="ChEBI" id="CHEBI:58210"/>
        <note>ligand shared between dimeric partners</note>
    </ligand>
</feature>
<dbReference type="PANTHER" id="PTHR43821">
    <property type="entry name" value="NAD(P)H NITROREDUCTASE YDJA-RELATED"/>
    <property type="match status" value="1"/>
</dbReference>
<evidence type="ECO:0000256" key="4">
    <source>
        <dbReference type="ARBA" id="ARBA00022857"/>
    </source>
</evidence>
<feature type="domain" description="Nitroreductase" evidence="9">
    <location>
        <begin position="18"/>
        <end position="174"/>
    </location>
</feature>
<evidence type="ECO:0000256" key="3">
    <source>
        <dbReference type="ARBA" id="ARBA00022643"/>
    </source>
</evidence>
<reference evidence="10 11" key="1">
    <citation type="submission" date="2015-07" db="EMBL/GenBank/DDBJ databases">
        <authorList>
            <person name="Noorani M."/>
        </authorList>
    </citation>
    <scope>NUCLEOTIDE SEQUENCE [LARGE SCALE GENOMIC DNA]</scope>
    <source>
        <strain evidence="10 11">CECT 7802</strain>
    </source>
</reference>
<dbReference type="InterPro" id="IPR052530">
    <property type="entry name" value="NAD(P)H_nitroreductase"/>
</dbReference>
<evidence type="ECO:0000256" key="2">
    <source>
        <dbReference type="ARBA" id="ARBA00022630"/>
    </source>
</evidence>
<gene>
    <name evidence="10" type="primary">ydjA</name>
    <name evidence="10" type="ORF">JDO7802_00246</name>
</gene>
<evidence type="ECO:0000256" key="8">
    <source>
        <dbReference type="PIRSR" id="PIRSR000232-1"/>
    </source>
</evidence>
<dbReference type="InterPro" id="IPR000415">
    <property type="entry name" value="Nitroreductase-like"/>
</dbReference>
<dbReference type="GO" id="GO:0016491">
    <property type="term" value="F:oxidoreductase activity"/>
    <property type="evidence" value="ECO:0007669"/>
    <property type="project" value="UniProtKB-UniRule"/>
</dbReference>
<evidence type="ECO:0000256" key="7">
    <source>
        <dbReference type="PIRNR" id="PIRNR000232"/>
    </source>
</evidence>
<evidence type="ECO:0000313" key="11">
    <source>
        <dbReference type="Proteomes" id="UP000049222"/>
    </source>
</evidence>
<name>A0A0M6YE78_9RHOB</name>
<dbReference type="Proteomes" id="UP000049222">
    <property type="component" value="Unassembled WGS sequence"/>
</dbReference>
<evidence type="ECO:0000256" key="5">
    <source>
        <dbReference type="ARBA" id="ARBA00023002"/>
    </source>
</evidence>
<feature type="binding site" description="in other chain" evidence="8">
    <location>
        <begin position="143"/>
        <end position="145"/>
    </location>
    <ligand>
        <name>FMN</name>
        <dbReference type="ChEBI" id="CHEBI:58210"/>
        <note>ligand shared between dimeric partners</note>
    </ligand>
</feature>
<feature type="binding site" evidence="8">
    <location>
        <position position="51"/>
    </location>
    <ligand>
        <name>FMN</name>
        <dbReference type="ChEBI" id="CHEBI:58210"/>
        <note>ligand shared between dimeric partners</note>
    </ligand>
</feature>
<evidence type="ECO:0000313" key="10">
    <source>
        <dbReference type="EMBL" id="CTQ48244.1"/>
    </source>
</evidence>
<keyword evidence="11" id="KW-1185">Reference proteome</keyword>
<dbReference type="CDD" id="cd02135">
    <property type="entry name" value="YdjA-like"/>
    <property type="match status" value="1"/>
</dbReference>
<dbReference type="SUPFAM" id="SSF55469">
    <property type="entry name" value="FMN-dependent nitroreductase-like"/>
    <property type="match status" value="1"/>
</dbReference>
<dbReference type="Gene3D" id="3.40.109.10">
    <property type="entry name" value="NADH Oxidase"/>
    <property type="match status" value="1"/>
</dbReference>
<dbReference type="RefSeq" id="WP_055081871.1">
    <property type="nucleotide sequence ID" value="NZ_CXSU01000005.1"/>
</dbReference>